<accession>A0ABV7LFK0</accession>
<evidence type="ECO:0000256" key="12">
    <source>
        <dbReference type="SAM" id="MobiDB-lite"/>
    </source>
</evidence>
<comment type="similarity">
    <text evidence="2 10 11">Belongs to the TonB-dependent receptor family.</text>
</comment>
<feature type="region of interest" description="Disordered" evidence="12">
    <location>
        <begin position="24"/>
        <end position="43"/>
    </location>
</feature>
<dbReference type="SUPFAM" id="SSF56935">
    <property type="entry name" value="Porins"/>
    <property type="match status" value="1"/>
</dbReference>
<evidence type="ECO:0000259" key="14">
    <source>
        <dbReference type="Pfam" id="PF00593"/>
    </source>
</evidence>
<dbReference type="Proteomes" id="UP001595536">
    <property type="component" value="Unassembled WGS sequence"/>
</dbReference>
<evidence type="ECO:0000256" key="1">
    <source>
        <dbReference type="ARBA" id="ARBA00004571"/>
    </source>
</evidence>
<protein>
    <submittedName>
        <fullName evidence="16">TonB-dependent receptor</fullName>
    </submittedName>
</protein>
<comment type="caution">
    <text evidence="16">The sequence shown here is derived from an EMBL/GenBank/DDBJ whole genome shotgun (WGS) entry which is preliminary data.</text>
</comment>
<dbReference type="Pfam" id="PF07715">
    <property type="entry name" value="Plug"/>
    <property type="match status" value="1"/>
</dbReference>
<keyword evidence="9 10" id="KW-0998">Cell outer membrane</keyword>
<evidence type="ECO:0000259" key="15">
    <source>
        <dbReference type="Pfam" id="PF07715"/>
    </source>
</evidence>
<feature type="chain" id="PRO_5045140928" evidence="13">
    <location>
        <begin position="25"/>
        <end position="724"/>
    </location>
</feature>
<evidence type="ECO:0000256" key="5">
    <source>
        <dbReference type="ARBA" id="ARBA00022692"/>
    </source>
</evidence>
<evidence type="ECO:0000313" key="16">
    <source>
        <dbReference type="EMBL" id="MFC3266710.1"/>
    </source>
</evidence>
<keyword evidence="6 11" id="KW-0798">TonB box</keyword>
<proteinExistence type="inferred from homology"/>
<evidence type="ECO:0000256" key="6">
    <source>
        <dbReference type="ARBA" id="ARBA00023077"/>
    </source>
</evidence>
<keyword evidence="8 16" id="KW-0675">Receptor</keyword>
<dbReference type="NCBIfam" id="TIGR01783">
    <property type="entry name" value="TonB-siderophor"/>
    <property type="match status" value="1"/>
</dbReference>
<keyword evidence="17" id="KW-1185">Reference proteome</keyword>
<dbReference type="InterPro" id="IPR012910">
    <property type="entry name" value="Plug_dom"/>
</dbReference>
<evidence type="ECO:0000313" key="17">
    <source>
        <dbReference type="Proteomes" id="UP001595536"/>
    </source>
</evidence>
<evidence type="ECO:0000256" key="9">
    <source>
        <dbReference type="ARBA" id="ARBA00023237"/>
    </source>
</evidence>
<gene>
    <name evidence="16" type="ORF">ACFOEX_10140</name>
</gene>
<dbReference type="CDD" id="cd01347">
    <property type="entry name" value="ligand_gated_channel"/>
    <property type="match status" value="1"/>
</dbReference>
<dbReference type="InterPro" id="IPR036942">
    <property type="entry name" value="Beta-barrel_TonB_sf"/>
</dbReference>
<dbReference type="InterPro" id="IPR010105">
    <property type="entry name" value="TonB_sidphr_rcpt"/>
</dbReference>
<feature type="domain" description="TonB-dependent receptor plug" evidence="15">
    <location>
        <begin position="78"/>
        <end position="183"/>
    </location>
</feature>
<dbReference type="PANTHER" id="PTHR32552">
    <property type="entry name" value="FERRICHROME IRON RECEPTOR-RELATED"/>
    <property type="match status" value="1"/>
</dbReference>
<keyword evidence="13" id="KW-0732">Signal</keyword>
<dbReference type="InterPro" id="IPR037066">
    <property type="entry name" value="Plug_dom_sf"/>
</dbReference>
<evidence type="ECO:0000256" key="4">
    <source>
        <dbReference type="ARBA" id="ARBA00022452"/>
    </source>
</evidence>
<dbReference type="PANTHER" id="PTHR32552:SF84">
    <property type="entry name" value="TONB-DEPENDENT RECEPTOR-RELATED"/>
    <property type="match status" value="1"/>
</dbReference>
<feature type="signal peptide" evidence="13">
    <location>
        <begin position="1"/>
        <end position="24"/>
    </location>
</feature>
<evidence type="ECO:0000256" key="3">
    <source>
        <dbReference type="ARBA" id="ARBA00022448"/>
    </source>
</evidence>
<dbReference type="Gene3D" id="2.170.130.10">
    <property type="entry name" value="TonB-dependent receptor, plug domain"/>
    <property type="match status" value="1"/>
</dbReference>
<keyword evidence="4 10" id="KW-1134">Transmembrane beta strand</keyword>
<dbReference type="EMBL" id="JBHRUV010000052">
    <property type="protein sequence ID" value="MFC3266710.1"/>
    <property type="molecule type" value="Genomic_DNA"/>
</dbReference>
<organism evidence="16 17">
    <name type="scientific">Camelimonas abortus</name>
    <dbReference type="NCBI Taxonomy" id="1017184"/>
    <lineage>
        <taxon>Bacteria</taxon>
        <taxon>Pseudomonadati</taxon>
        <taxon>Pseudomonadota</taxon>
        <taxon>Alphaproteobacteria</taxon>
        <taxon>Hyphomicrobiales</taxon>
        <taxon>Chelatococcaceae</taxon>
        <taxon>Camelimonas</taxon>
    </lineage>
</organism>
<keyword evidence="3 10" id="KW-0813">Transport</keyword>
<evidence type="ECO:0000256" key="10">
    <source>
        <dbReference type="PROSITE-ProRule" id="PRU01360"/>
    </source>
</evidence>
<dbReference type="InterPro" id="IPR039426">
    <property type="entry name" value="TonB-dep_rcpt-like"/>
</dbReference>
<feature type="domain" description="TonB-dependent receptor-like beta-barrel" evidence="14">
    <location>
        <begin position="257"/>
        <end position="688"/>
    </location>
</feature>
<keyword evidence="7 10" id="KW-0472">Membrane</keyword>
<name>A0ABV7LFK0_9HYPH</name>
<dbReference type="InterPro" id="IPR000531">
    <property type="entry name" value="Beta-barrel_TonB"/>
</dbReference>
<reference evidence="17" key="1">
    <citation type="journal article" date="2019" name="Int. J. Syst. Evol. Microbiol.">
        <title>The Global Catalogue of Microorganisms (GCM) 10K type strain sequencing project: providing services to taxonomists for standard genome sequencing and annotation.</title>
        <authorList>
            <consortium name="The Broad Institute Genomics Platform"/>
            <consortium name="The Broad Institute Genome Sequencing Center for Infectious Disease"/>
            <person name="Wu L."/>
            <person name="Ma J."/>
        </authorList>
    </citation>
    <scope>NUCLEOTIDE SEQUENCE [LARGE SCALE GENOMIC DNA]</scope>
    <source>
        <strain evidence="17">CCM 7941</strain>
    </source>
</reference>
<evidence type="ECO:0000256" key="11">
    <source>
        <dbReference type="RuleBase" id="RU003357"/>
    </source>
</evidence>
<evidence type="ECO:0000256" key="2">
    <source>
        <dbReference type="ARBA" id="ARBA00009810"/>
    </source>
</evidence>
<evidence type="ECO:0000256" key="7">
    <source>
        <dbReference type="ARBA" id="ARBA00023136"/>
    </source>
</evidence>
<sequence>MRPHALTVSSLLVAGVIAAAPAPAREAGGRDTPAPDAATPAAAGGAVTLDEISVQGAPESPPGLQTVTRAGSRLPMTVMETPASVDVISGETMRDRGQASLQQAIARDATGVTFIGEPGDGASAMSMRGFTGAQAITRLYDGVRLYAGGGAITFPFDTWTVERVEVLHGPASALHGEGAIGGAINVIPRKPMFDGRRNEVMATTGSFGMFGLAGGSAGPVGASAAYTVDVAGRGSRGWMERGDARSLALSGALAWKPADDLQLTLSQDYGHDEPSGYFATPLVNGALLSSLRKRNFNIADNILRFQDSITQLHARWTPSDTVEINARAWHVTGERNWRNAENYTWLPGSANVLRNDYIAIRHSVAQTGTRLDGALRATLAGMQNTTSVGLELEHVRFRKRDNSPYPGESVTPLFGGAPGFFGAYAMQTTVDARTWRYALFADNRLQVSDKVSLIGGLRFDAPRLDRDNPATGAHAAATLDSLNWRLGAVWNPRPDVAVYAQYAKASEPVTSVLGFSDAVKDMRLPVGEQIETGVKFMLPGGRGEATLAAYHITRRNMLSRDPADYSVVRQIGRQSSRGVEARLGLAVTDTLRVDASGALLRARYDRFVQPDGDFTGATPANTPQQTASLWVTWRFMEHWRLTAGLQYVGRTYANDANTVTRPAYTVVNAGLSWRPAPYARLDLTVENLFDAIYASSGAAHHSAAASMWRLGPPRAVTLALRMSF</sequence>
<comment type="subcellular location">
    <subcellularLocation>
        <location evidence="1 10">Cell outer membrane</location>
        <topology evidence="1 10">Multi-pass membrane protein</topology>
    </subcellularLocation>
</comment>
<dbReference type="Gene3D" id="2.40.170.20">
    <property type="entry name" value="TonB-dependent receptor, beta-barrel domain"/>
    <property type="match status" value="1"/>
</dbReference>
<dbReference type="Pfam" id="PF00593">
    <property type="entry name" value="TonB_dep_Rec_b-barrel"/>
    <property type="match status" value="1"/>
</dbReference>
<keyword evidence="5 10" id="KW-0812">Transmembrane</keyword>
<dbReference type="PROSITE" id="PS52016">
    <property type="entry name" value="TONB_DEPENDENT_REC_3"/>
    <property type="match status" value="1"/>
</dbReference>
<evidence type="ECO:0000256" key="8">
    <source>
        <dbReference type="ARBA" id="ARBA00023170"/>
    </source>
</evidence>
<evidence type="ECO:0000256" key="13">
    <source>
        <dbReference type="SAM" id="SignalP"/>
    </source>
</evidence>
<dbReference type="RefSeq" id="WP_376828908.1">
    <property type="nucleotide sequence ID" value="NZ_JBHLWR010000004.1"/>
</dbReference>